<dbReference type="PANTHER" id="PTHR43033">
    <property type="entry name" value="TRNA(ILE)-LYSIDINE SYNTHASE-RELATED"/>
    <property type="match status" value="1"/>
</dbReference>
<dbReference type="Pfam" id="PF01171">
    <property type="entry name" value="ATP_bind_3"/>
    <property type="match status" value="1"/>
</dbReference>
<dbReference type="InterPro" id="IPR014729">
    <property type="entry name" value="Rossmann-like_a/b/a_fold"/>
</dbReference>
<evidence type="ECO:0000256" key="3">
    <source>
        <dbReference type="ARBA" id="ARBA00022598"/>
    </source>
</evidence>
<evidence type="ECO:0000256" key="2">
    <source>
        <dbReference type="ARBA" id="ARBA00022490"/>
    </source>
</evidence>
<evidence type="ECO:0000256" key="6">
    <source>
        <dbReference type="ARBA" id="ARBA00022840"/>
    </source>
</evidence>
<protein>
    <recommendedName>
        <fullName evidence="8">tRNA(Ile)-lysidine synthase</fullName>
        <ecNumber evidence="8">6.3.4.19</ecNumber>
    </recommendedName>
    <alternativeName>
        <fullName evidence="8">tRNA(Ile)-2-lysyl-cytidine synthase</fullName>
    </alternativeName>
    <alternativeName>
        <fullName evidence="8">tRNA(Ile)-lysidine synthetase</fullName>
    </alternativeName>
</protein>
<dbReference type="Gene3D" id="1.20.59.20">
    <property type="match status" value="1"/>
</dbReference>
<dbReference type="GO" id="GO:0005524">
    <property type="term" value="F:ATP binding"/>
    <property type="evidence" value="ECO:0007669"/>
    <property type="project" value="UniProtKB-UniRule"/>
</dbReference>
<keyword evidence="4 8" id="KW-0819">tRNA processing</keyword>
<evidence type="ECO:0000259" key="9">
    <source>
        <dbReference type="SMART" id="SM00977"/>
    </source>
</evidence>
<dbReference type="SUPFAM" id="SSF56037">
    <property type="entry name" value="PheT/TilS domain"/>
    <property type="match status" value="1"/>
</dbReference>
<gene>
    <name evidence="8 10" type="primary">tilS</name>
    <name evidence="10" type="ORF">MOHU_10500</name>
</gene>
<keyword evidence="3 8" id="KW-0436">Ligase</keyword>
<dbReference type="Gene3D" id="3.40.50.620">
    <property type="entry name" value="HUPs"/>
    <property type="match status" value="1"/>
</dbReference>
<dbReference type="SUPFAM" id="SSF82829">
    <property type="entry name" value="MesJ substrate recognition domain-like"/>
    <property type="match status" value="1"/>
</dbReference>
<evidence type="ECO:0000256" key="4">
    <source>
        <dbReference type="ARBA" id="ARBA00022694"/>
    </source>
</evidence>
<accession>A0A2T0ATW0</accession>
<dbReference type="Pfam" id="PF11734">
    <property type="entry name" value="TilS_C"/>
    <property type="match status" value="1"/>
</dbReference>
<feature type="domain" description="Lysidine-tRNA(Ile) synthetase C-terminal" evidence="9">
    <location>
        <begin position="378"/>
        <end position="450"/>
    </location>
</feature>
<dbReference type="PANTHER" id="PTHR43033:SF1">
    <property type="entry name" value="TRNA(ILE)-LYSIDINE SYNTHASE-RELATED"/>
    <property type="match status" value="1"/>
</dbReference>
<feature type="binding site" evidence="8">
    <location>
        <begin position="26"/>
        <end position="31"/>
    </location>
    <ligand>
        <name>ATP</name>
        <dbReference type="ChEBI" id="CHEBI:30616"/>
    </ligand>
</feature>
<evidence type="ECO:0000256" key="8">
    <source>
        <dbReference type="HAMAP-Rule" id="MF_01161"/>
    </source>
</evidence>
<evidence type="ECO:0000256" key="1">
    <source>
        <dbReference type="ARBA" id="ARBA00004496"/>
    </source>
</evidence>
<comment type="similarity">
    <text evidence="8">Belongs to the tRNA(Ile)-lysidine synthase family.</text>
</comment>
<dbReference type="EC" id="6.3.4.19" evidence="8"/>
<dbReference type="SUPFAM" id="SSF52402">
    <property type="entry name" value="Adenine nucleotide alpha hydrolases-like"/>
    <property type="match status" value="1"/>
</dbReference>
<dbReference type="InterPro" id="IPR011063">
    <property type="entry name" value="TilS/TtcA_N"/>
</dbReference>
<dbReference type="OrthoDB" id="9807403at2"/>
<dbReference type="Proteomes" id="UP000238415">
    <property type="component" value="Unassembled WGS sequence"/>
</dbReference>
<evidence type="ECO:0000313" key="11">
    <source>
        <dbReference type="Proteomes" id="UP000238415"/>
    </source>
</evidence>
<proteinExistence type="inferred from homology"/>
<keyword evidence="6 8" id="KW-0067">ATP-binding</keyword>
<evidence type="ECO:0000256" key="7">
    <source>
        <dbReference type="ARBA" id="ARBA00048539"/>
    </source>
</evidence>
<evidence type="ECO:0000256" key="5">
    <source>
        <dbReference type="ARBA" id="ARBA00022741"/>
    </source>
</evidence>
<comment type="domain">
    <text evidence="8">The N-terminal region contains the highly conserved SGGXDS motif, predicted to be a P-loop motif involved in ATP binding.</text>
</comment>
<dbReference type="InterPro" id="IPR012796">
    <property type="entry name" value="Lysidine-tRNA-synth_C"/>
</dbReference>
<comment type="subcellular location">
    <subcellularLocation>
        <location evidence="1 8">Cytoplasm</location>
    </subcellularLocation>
</comment>
<keyword evidence="11" id="KW-1185">Reference proteome</keyword>
<dbReference type="EMBL" id="PVXM01000015">
    <property type="protein sequence ID" value="PRR73908.1"/>
    <property type="molecule type" value="Genomic_DNA"/>
</dbReference>
<keyword evidence="5 8" id="KW-0547">Nucleotide-binding</keyword>
<dbReference type="CDD" id="cd01992">
    <property type="entry name" value="TilS_N"/>
    <property type="match status" value="1"/>
</dbReference>
<organism evidence="10 11">
    <name type="scientific">Neomoorella humiferrea</name>
    <dbReference type="NCBI Taxonomy" id="676965"/>
    <lineage>
        <taxon>Bacteria</taxon>
        <taxon>Bacillati</taxon>
        <taxon>Bacillota</taxon>
        <taxon>Clostridia</taxon>
        <taxon>Neomoorellales</taxon>
        <taxon>Neomoorellaceae</taxon>
        <taxon>Neomoorella</taxon>
    </lineage>
</organism>
<dbReference type="InterPro" id="IPR012094">
    <property type="entry name" value="tRNA_Ile_lys_synt"/>
</dbReference>
<comment type="catalytic activity">
    <reaction evidence="7 8">
        <text>cytidine(34) in tRNA(Ile2) + L-lysine + ATP = lysidine(34) in tRNA(Ile2) + AMP + diphosphate + H(+)</text>
        <dbReference type="Rhea" id="RHEA:43744"/>
        <dbReference type="Rhea" id="RHEA-COMP:10625"/>
        <dbReference type="Rhea" id="RHEA-COMP:10670"/>
        <dbReference type="ChEBI" id="CHEBI:15378"/>
        <dbReference type="ChEBI" id="CHEBI:30616"/>
        <dbReference type="ChEBI" id="CHEBI:32551"/>
        <dbReference type="ChEBI" id="CHEBI:33019"/>
        <dbReference type="ChEBI" id="CHEBI:82748"/>
        <dbReference type="ChEBI" id="CHEBI:83665"/>
        <dbReference type="ChEBI" id="CHEBI:456215"/>
        <dbReference type="EC" id="6.3.4.19"/>
    </reaction>
</comment>
<dbReference type="NCBIfam" id="TIGR02433">
    <property type="entry name" value="lysidine_TilS_C"/>
    <property type="match status" value="1"/>
</dbReference>
<dbReference type="InterPro" id="IPR012795">
    <property type="entry name" value="tRNA_Ile_lys_synt_N"/>
</dbReference>
<dbReference type="GO" id="GO:0005737">
    <property type="term" value="C:cytoplasm"/>
    <property type="evidence" value="ECO:0007669"/>
    <property type="project" value="UniProtKB-SubCell"/>
</dbReference>
<dbReference type="NCBIfam" id="TIGR02432">
    <property type="entry name" value="lysidine_TilS_N"/>
    <property type="match status" value="1"/>
</dbReference>
<dbReference type="GO" id="GO:0006400">
    <property type="term" value="P:tRNA modification"/>
    <property type="evidence" value="ECO:0007669"/>
    <property type="project" value="UniProtKB-UniRule"/>
</dbReference>
<dbReference type="HAMAP" id="MF_01161">
    <property type="entry name" value="tRNA_Ile_lys_synt"/>
    <property type="match status" value="1"/>
</dbReference>
<name>A0A2T0ATW0_9FIRM</name>
<evidence type="ECO:0000313" key="10">
    <source>
        <dbReference type="EMBL" id="PRR73908.1"/>
    </source>
</evidence>
<reference evidence="10 11" key="1">
    <citation type="submission" date="2018-03" db="EMBL/GenBank/DDBJ databases">
        <title>Genome sequence of Moorella humiferrea DSM 23265.</title>
        <authorList>
            <person name="Poehlein A."/>
            <person name="Daniel R."/>
        </authorList>
    </citation>
    <scope>NUCLEOTIDE SEQUENCE [LARGE SCALE GENOMIC DNA]</scope>
    <source>
        <strain evidence="10 11">DSM 23265</strain>
    </source>
</reference>
<dbReference type="AlphaFoldDB" id="A0A2T0ATW0"/>
<dbReference type="GO" id="GO:0032267">
    <property type="term" value="F:tRNA(Ile)-lysidine synthase activity"/>
    <property type="evidence" value="ECO:0007669"/>
    <property type="project" value="UniProtKB-EC"/>
</dbReference>
<comment type="function">
    <text evidence="8">Ligates lysine onto the cytidine present at position 34 of the AUA codon-specific tRNA(Ile) that contains the anticodon CAU, in an ATP-dependent manner. Cytidine is converted to lysidine, thus changing the amino acid specificity of the tRNA from methionine to isoleucine.</text>
</comment>
<dbReference type="RefSeq" id="WP_106005036.1">
    <property type="nucleotide sequence ID" value="NZ_CP136419.1"/>
</dbReference>
<comment type="caution">
    <text evidence="10">The sequence shown here is derived from an EMBL/GenBank/DDBJ whole genome shotgun (WGS) entry which is preliminary data.</text>
</comment>
<dbReference type="SMART" id="SM00977">
    <property type="entry name" value="TilS_C"/>
    <property type="match status" value="1"/>
</dbReference>
<keyword evidence="2 8" id="KW-0963">Cytoplasm</keyword>
<sequence length="456" mass="51536">MLERVRQTIRRYELLEPGDKVVVGVSGGPDSLALLHVLNTLREEFCCTLHVAHLNHCLRPDAEADAEYVRKLAAEWGLEATIEGRDVAAYQRAKHLSLEEAAREVRYSFLQEVAAAVGATKIAVGHQADDQAETVLLNLLRGSGLTGLKAMVPRRGQIIRPLLFISREEIEEYCQRQGINPRRDFTNEDLTLRRNKIRHLLLPFLAREFNPAIIRALSRTAVILQEEEEILAGLAKEAFNGLLKEKDRDGKNLVLNRQKMLTMPVGLQRRVLRLAASALGRTVDFEQVEGAREAALRGGVISWPGHLKVEARETELVFILPQEKARFDGFFHYLQVPGLTPIPEAGWAIRAEVTAPPSVFSGGEDEAWLDWDKIHRPLIVRNWRPGDKFHPLGMVGRKKLQDFFSDIRFPVARRRLVPVIVCGEHIAWVAGLRLADDFKITPATRRALHLKLEPWP</sequence>